<name>A0ACD5TSL9_AVESA</name>
<keyword evidence="2" id="KW-1185">Reference proteome</keyword>
<sequence length="1543" mass="174913">MLGWQLYYFSSSQGITSLYISPPATRLLHTSASDCICKPTPAVSLAFLFSTGAGGRGERASSSSLTIFGGRQDTSPCVRMEQALPAAQWVIGKALNMVMDGVLQAWAASKELGSNVNDLKTELLSVKATLEIAQGKQFDGPAQKDMLQNLRVSAFKAEDLLDELEYYRIQDKLYGTNDAADEHAKGCAHNLLFNARHAVKAFGSRLAPSSSAPDPGPGEDARQGAVCCAWPLDQAGEGSSGCMPKFGKLFHRSSSPPCEANQRAEQTPMLGFKRVDMSLRMKGVLEQLQKIHTSVAGHVNSSNPRIITTTEIVSRITISESVEPKLYGRDREVDKIIHDITKGKYREENLTVLPILGHGGIGKTTMTQHIYHHKDIPGHFDVVIWVCISVKFDVSKTLENIKQSIPRVEGEKEEDSTRELIEKRLKSKRFLLVLDDMWECSNEDDWKSLLLPLKKSQAKGSMILVTTRLPSLAEMVKTTEDKVELKGLGTEEFRKLFLAFVFGDYQSRKDHTMFLGIGEKIMEKLKGSPLAAKTIGGLLRKHLDLSQWEKFLESKEWETMNGESDIMPALKLSYDHLSFQLQQCFFYCALFPEDYKFDGKELIHFWIGLNILHECPNKSVEDIGMSSLNGLVAHGFLKKEETDGHPHYIMHDLLHDLALRVSSHECLSLQSSNMVSVANQPCIRHMSIIIDGVVSEHFRNELRILKDKLQVEDLQTLMFFGDMDRSYANIFADLFREAEAFRVIRLPQMPDSMESVVPKFSKLLHMRYLSLGTYRTPNLHLPDSISRFYHLRILDLNKWGGYHDLPRDITNLESLRHFTGPDDNYHSAHANIHSSICNVGKLKLLQELTAFIVNKENQGHEPGQLVHLTELRELRIYYLERIHEEEEADKAKVIDKTYLERMTLVWYGGQDNANTDVEGRVLDSLRPHKHLQQLYISGHRGRSCPKWLGGELDVNTLKYLRLFCVSWEVTPSFGKMPDLRELILEYMAKIVEFGLEQPFSMLTRVELISLERLKKWVAEDTHLFHHLRELIIKDCPALLELPFSDQQDSNKDRFRLLQKLEIVNCPKVLSLPPIPWTETLCFVLIKQSKLPSTLRLSESTLELRASGRGNLDSLDQILVFENLTELESLTLENLHDIQPPYCPPLEWKHLPLLKSLKKFIGKISFGSVVPVGGQGDVQWHLPIEDIFLRYSEASGEEMTWLLRHLPKLSQLNIEEQITQLVPEVDLQQTTTPVQEVEGVESVAEEKGGRLVLPAHLSNSLEKLEISAWRLPKPMWLVIYPLHALQNLRILEVKGASRCKLATFSSSFYPFPSSLQHLKLEDVLGLENLKPLSNLTSLRKLQLIGCGKHLRCEGLAHLLTRGQLSELNVKASIVSELDLHGSPTQFFVGWAPRQQLHKGDEQASPKLQIKTEGIAAVMTVSICSFLSSFLTSLYFGKDKEIEYFNEAQEQALQLLTSLEELTFACCRRLQRLPEGLKKLTKLMKLTVHGCEFIDSLPKDGLPSSLHELDVKFCDNEELKRQCMLIRRTIPILRLEDSVDGIYFN</sequence>
<reference evidence="1" key="2">
    <citation type="submission" date="2025-09" db="UniProtKB">
        <authorList>
            <consortium name="EnsemblPlants"/>
        </authorList>
    </citation>
    <scope>IDENTIFICATION</scope>
</reference>
<reference evidence="1" key="1">
    <citation type="submission" date="2021-05" db="EMBL/GenBank/DDBJ databases">
        <authorList>
            <person name="Scholz U."/>
            <person name="Mascher M."/>
            <person name="Fiebig A."/>
        </authorList>
    </citation>
    <scope>NUCLEOTIDE SEQUENCE [LARGE SCALE GENOMIC DNA]</scope>
</reference>
<proteinExistence type="predicted"/>
<accession>A0ACD5TSL9</accession>
<evidence type="ECO:0000313" key="2">
    <source>
        <dbReference type="Proteomes" id="UP001732700"/>
    </source>
</evidence>
<dbReference type="EnsemblPlants" id="AVESA.00010b.r2.1DG0121170.1">
    <property type="protein sequence ID" value="AVESA.00010b.r2.1DG0121170.1.CDS"/>
    <property type="gene ID" value="AVESA.00010b.r2.1DG0121170"/>
</dbReference>
<organism evidence="1 2">
    <name type="scientific">Avena sativa</name>
    <name type="common">Oat</name>
    <dbReference type="NCBI Taxonomy" id="4498"/>
    <lineage>
        <taxon>Eukaryota</taxon>
        <taxon>Viridiplantae</taxon>
        <taxon>Streptophyta</taxon>
        <taxon>Embryophyta</taxon>
        <taxon>Tracheophyta</taxon>
        <taxon>Spermatophyta</taxon>
        <taxon>Magnoliopsida</taxon>
        <taxon>Liliopsida</taxon>
        <taxon>Poales</taxon>
        <taxon>Poaceae</taxon>
        <taxon>BOP clade</taxon>
        <taxon>Pooideae</taxon>
        <taxon>Poodae</taxon>
        <taxon>Poeae</taxon>
        <taxon>Poeae Chloroplast Group 1 (Aveneae type)</taxon>
        <taxon>Aveninae</taxon>
        <taxon>Avena</taxon>
    </lineage>
</organism>
<evidence type="ECO:0000313" key="1">
    <source>
        <dbReference type="EnsemblPlants" id="AVESA.00010b.r2.1DG0121170.1.CDS"/>
    </source>
</evidence>
<protein>
    <submittedName>
        <fullName evidence="1">Uncharacterized protein</fullName>
    </submittedName>
</protein>
<dbReference type="Proteomes" id="UP001732700">
    <property type="component" value="Chromosome 1D"/>
</dbReference>